<protein>
    <submittedName>
        <fullName evidence="1">HAD superfamily (Subfamily IA) hydrolase, TIGR02254</fullName>
    </submittedName>
</protein>
<name>E6XD66_CELAD</name>
<dbReference type="NCBIfam" id="TIGR02254">
    <property type="entry name" value="YjjG_YfnB"/>
    <property type="match status" value="1"/>
</dbReference>
<keyword evidence="1" id="KW-0378">Hydrolase</keyword>
<dbReference type="Pfam" id="PF00702">
    <property type="entry name" value="Hydrolase"/>
    <property type="match status" value="1"/>
</dbReference>
<evidence type="ECO:0000313" key="2">
    <source>
        <dbReference type="Proteomes" id="UP000008634"/>
    </source>
</evidence>
<dbReference type="InterPro" id="IPR023198">
    <property type="entry name" value="PGP-like_dom2"/>
</dbReference>
<dbReference type="InterPro" id="IPR011951">
    <property type="entry name" value="HAD-SF_hydro_IA_YjjG/PynA"/>
</dbReference>
<accession>E6XD66</accession>
<dbReference type="InterPro" id="IPR052550">
    <property type="entry name" value="Pyrimidine_5'-ntase_YjjG"/>
</dbReference>
<reference evidence="1 2" key="1">
    <citation type="journal article" date="2010" name="Stand. Genomic Sci.">
        <title>Complete genome sequence of Cellulophaga algicola type strain (IC166).</title>
        <authorList>
            <person name="Abt B."/>
            <person name="Lu M."/>
            <person name="Misra M."/>
            <person name="Han C."/>
            <person name="Nolan M."/>
            <person name="Lucas S."/>
            <person name="Hammon N."/>
            <person name="Deshpande S."/>
            <person name="Cheng J.F."/>
            <person name="Tapia R."/>
            <person name="Goodwin L."/>
            <person name="Pitluck S."/>
            <person name="Liolios K."/>
            <person name="Pagani I."/>
            <person name="Ivanova N."/>
            <person name="Mavromatis K."/>
            <person name="Ovchinikova G."/>
            <person name="Pati A."/>
            <person name="Chen A."/>
            <person name="Palaniappan K."/>
            <person name="Land M."/>
            <person name="Hauser L."/>
            <person name="Chang Y.J."/>
            <person name="Jeffries C.D."/>
            <person name="Detter J.C."/>
            <person name="Brambilla E."/>
            <person name="Rohde M."/>
            <person name="Tindall B.J."/>
            <person name="Goker M."/>
            <person name="Woyke T."/>
            <person name="Bristow J."/>
            <person name="Eisen J.A."/>
            <person name="Markowitz V."/>
            <person name="Hugenholtz P."/>
            <person name="Kyrpides N.C."/>
            <person name="Klenk H.P."/>
            <person name="Lapidus A."/>
        </authorList>
    </citation>
    <scope>NUCLEOTIDE SEQUENCE [LARGE SCALE GENOMIC DNA]</scope>
    <source>
        <strain evidence="2">DSM 14237 / IC166 / ACAM 630</strain>
    </source>
</reference>
<keyword evidence="2" id="KW-1185">Reference proteome</keyword>
<dbReference type="KEGG" id="cao:Celal_0640"/>
<dbReference type="Gene3D" id="3.40.50.1000">
    <property type="entry name" value="HAD superfamily/HAD-like"/>
    <property type="match status" value="1"/>
</dbReference>
<dbReference type="SFLD" id="SFLDS00003">
    <property type="entry name" value="Haloacid_Dehalogenase"/>
    <property type="match status" value="1"/>
</dbReference>
<dbReference type="RefSeq" id="WP_013549469.1">
    <property type="nucleotide sequence ID" value="NC_014934.1"/>
</dbReference>
<dbReference type="STRING" id="688270.Celal_0640"/>
<dbReference type="NCBIfam" id="TIGR01549">
    <property type="entry name" value="HAD-SF-IA-v1"/>
    <property type="match status" value="1"/>
</dbReference>
<dbReference type="AlphaFoldDB" id="E6XD66"/>
<dbReference type="EMBL" id="CP002453">
    <property type="protein sequence ID" value="ADV47979.1"/>
    <property type="molecule type" value="Genomic_DNA"/>
</dbReference>
<dbReference type="PANTHER" id="PTHR47478">
    <property type="match status" value="1"/>
</dbReference>
<sequence>MYKNIVTDVFFDLDHTLWDFEKNSALTFEKILVGNEIPVSLDNFLEVYVPNNLIFWRLFREEKITKTELRYQRLKTTFDSLGVEVSDAVINSLSDAYIDNLSAYNHLFPNAIQILDYLKPKYNLHIITNGFEEVQNKKIINSKIAPYFQHVINSEMAGVKKPNPIIFNLALEKANVLAEKALMIGDSLEADILGAQAAGLNALHFNAHNEQKHEYCDMITDLSEIKLYL</sequence>
<dbReference type="InterPro" id="IPR036412">
    <property type="entry name" value="HAD-like_sf"/>
</dbReference>
<dbReference type="InterPro" id="IPR023214">
    <property type="entry name" value="HAD_sf"/>
</dbReference>
<dbReference type="InterPro" id="IPR006439">
    <property type="entry name" value="HAD-SF_hydro_IA"/>
</dbReference>
<organism evidence="1 2">
    <name type="scientific">Cellulophaga algicola (strain DSM 14237 / IC166 / ACAM 630)</name>
    <dbReference type="NCBI Taxonomy" id="688270"/>
    <lineage>
        <taxon>Bacteria</taxon>
        <taxon>Pseudomonadati</taxon>
        <taxon>Bacteroidota</taxon>
        <taxon>Flavobacteriia</taxon>
        <taxon>Flavobacteriales</taxon>
        <taxon>Flavobacteriaceae</taxon>
        <taxon>Cellulophaga</taxon>
    </lineage>
</organism>
<dbReference type="Proteomes" id="UP000008634">
    <property type="component" value="Chromosome"/>
</dbReference>
<dbReference type="PANTHER" id="PTHR47478:SF1">
    <property type="entry name" value="PYRIMIDINE 5'-NUCLEOTIDASE YJJG"/>
    <property type="match status" value="1"/>
</dbReference>
<dbReference type="eggNOG" id="COG1011">
    <property type="taxonomic scope" value="Bacteria"/>
</dbReference>
<dbReference type="GO" id="GO:0008253">
    <property type="term" value="F:5'-nucleotidase activity"/>
    <property type="evidence" value="ECO:0007669"/>
    <property type="project" value="InterPro"/>
</dbReference>
<dbReference type="Gene3D" id="1.10.150.240">
    <property type="entry name" value="Putative phosphatase, domain 2"/>
    <property type="match status" value="1"/>
</dbReference>
<dbReference type="HOGENOM" id="CLU_045011_8_1_10"/>
<proteinExistence type="predicted"/>
<gene>
    <name evidence="1" type="ordered locus">Celal_0640</name>
</gene>
<dbReference type="OrthoDB" id="9802350at2"/>
<dbReference type="SUPFAM" id="SSF56784">
    <property type="entry name" value="HAD-like"/>
    <property type="match status" value="1"/>
</dbReference>
<evidence type="ECO:0000313" key="1">
    <source>
        <dbReference type="EMBL" id="ADV47979.1"/>
    </source>
</evidence>
<dbReference type="SFLD" id="SFLDG01129">
    <property type="entry name" value="C1.5:_HAD__Beta-PGM__Phosphata"/>
    <property type="match status" value="1"/>
</dbReference>